<dbReference type="EMBL" id="JAPDOD010000032">
    <property type="protein sequence ID" value="MDA0164325.1"/>
    <property type="molecule type" value="Genomic_DNA"/>
</dbReference>
<dbReference type="PANTHER" id="PTHR42678:SF34">
    <property type="entry name" value="OS04G0183300 PROTEIN"/>
    <property type="match status" value="1"/>
</dbReference>
<keyword evidence="4" id="KW-1185">Reference proteome</keyword>
<evidence type="ECO:0000256" key="1">
    <source>
        <dbReference type="SAM" id="SignalP"/>
    </source>
</evidence>
<reference evidence="3" key="1">
    <citation type="submission" date="2022-10" db="EMBL/GenBank/DDBJ databases">
        <title>The WGS of Solirubrobacter ginsenosidimutans DSM 21036.</title>
        <authorList>
            <person name="Jiang Z."/>
        </authorList>
    </citation>
    <scope>NUCLEOTIDE SEQUENCE</scope>
    <source>
        <strain evidence="3">DSM 21036</strain>
    </source>
</reference>
<dbReference type="Gene3D" id="3.90.1300.10">
    <property type="entry name" value="Amidase signature (AS) domain"/>
    <property type="match status" value="2"/>
</dbReference>
<feature type="domain" description="Amidase" evidence="2">
    <location>
        <begin position="55"/>
        <end position="440"/>
    </location>
</feature>
<feature type="chain" id="PRO_5040902129" evidence="1">
    <location>
        <begin position="27"/>
        <end position="1154"/>
    </location>
</feature>
<dbReference type="InterPro" id="IPR023631">
    <property type="entry name" value="Amidase_dom"/>
</dbReference>
<name>A0A9X3S293_9ACTN</name>
<dbReference type="RefSeq" id="WP_270043576.1">
    <property type="nucleotide sequence ID" value="NZ_JAPDOD010000032.1"/>
</dbReference>
<keyword evidence="1" id="KW-0732">Signal</keyword>
<feature type="domain" description="Amidase" evidence="2">
    <location>
        <begin position="551"/>
        <end position="936"/>
    </location>
</feature>
<feature type="signal peptide" evidence="1">
    <location>
        <begin position="1"/>
        <end position="26"/>
    </location>
</feature>
<sequence>MSSFKLVRVACLLVGLLLVGSQEARAADPPLNLETLSVSELQQKLAAGQLTSVQLTRSYIDRIAAVNARGPGINAVRVVNPAALQDAALLDLERATGHVKGPLHGIPVLVNDQLDVAGLPTSGGSVALQSSVPAADSAVVARLRAAGAVIVGKTNVTEFAGLMSTSLPNGYSSLGGQVLNPYDVDATPNGPSSGSAAAAAAGLAAITVGAEASGALVTVAVAQGGVGVRPTLGLVSRAGMLPGGTSQDAVGPITKSVADAATELQAIAGKDPQDPATDGAPATVPNYLAALTTTALNGKRIGVINNTNAQYQAAILAIQALGATTVQIPTPTPAQNFPDVVASEFKRDLNAYLGRLPATAPMKSLADIITYNDAHADEALKFGQGQLTASQAIDLSDPATNATYVANRDGGRAASRTAIDTALTTNNLDAIMTPSATLTTTGARAGYPQVVVPAGYNTANRLPVGIAFNGTAYSEEKLLAFAYAYEQKSNLRRPVSEINPAVWRCYAGAPRSCPPGREVATGVTLDFPLETATVSDLQARMTAGTLTATQLTKAYLQRIALTNAEGPSINAVRRLNPKALQEAAALDAERAAGHVRGPLHGIPVIVKDNLDAAGIPTTAGSVALENSVPDKDSPVVAKLRAAGAILLGKANLSEFANFLTSGMPSGYSSLGGQVLNPYNADITPSGSSSGSGAIAASGLATITIGTETSGSIVSPSAAQGIVGLRPTIGLVSRTGIVPISATQDTAGPMTRTVADAAAELGAIAGKDPEDPATATAPDTVPDYLAALSPTALAGKRIGVIANTNAQYVAAVSVVQALGATTVTVSTPSSNAPFDILTPEFKRDLNAYLGRLPASAPMKTLTDIKNYNAAHPADATKYGQSQVIASDATDLTDPAQNAAYVTARDTQRRAAQQAIDNQLTRGTADPADDVEAILTPAGTLTGIGARAGYPQLVVPAGYAAGSRDPVGIGFNGTAYSEAKLLAFGYAYEQATKLRKPPSEINPSLWRCVPGNAYTVTTRACAPNTPANADAAAATVSGTVPATLSLTLGTPATFGAFTPGIAKSYTATTTATVISSAGDAAITVTDPSTNHPGYLVNGSFALPQPLQGLGVVKTYAGPVANDMVPVTFTQPISATDPLRTGAYSKTLTFTLSTTNP</sequence>
<organism evidence="3 4">
    <name type="scientific">Solirubrobacter ginsenosidimutans</name>
    <dbReference type="NCBI Taxonomy" id="490573"/>
    <lineage>
        <taxon>Bacteria</taxon>
        <taxon>Bacillati</taxon>
        <taxon>Actinomycetota</taxon>
        <taxon>Thermoleophilia</taxon>
        <taxon>Solirubrobacterales</taxon>
        <taxon>Solirubrobacteraceae</taxon>
        <taxon>Solirubrobacter</taxon>
    </lineage>
</organism>
<dbReference type="Pfam" id="PF01425">
    <property type="entry name" value="Amidase"/>
    <property type="match status" value="2"/>
</dbReference>
<dbReference type="SUPFAM" id="SSF75304">
    <property type="entry name" value="Amidase signature (AS) enzymes"/>
    <property type="match status" value="2"/>
</dbReference>
<comment type="caution">
    <text evidence="3">The sequence shown here is derived from an EMBL/GenBank/DDBJ whole genome shotgun (WGS) entry which is preliminary data.</text>
</comment>
<dbReference type="Proteomes" id="UP001149140">
    <property type="component" value="Unassembled WGS sequence"/>
</dbReference>
<dbReference type="PANTHER" id="PTHR42678">
    <property type="entry name" value="AMIDASE"/>
    <property type="match status" value="1"/>
</dbReference>
<protein>
    <submittedName>
        <fullName evidence="3">Amidase family protein</fullName>
    </submittedName>
</protein>
<evidence type="ECO:0000259" key="2">
    <source>
        <dbReference type="Pfam" id="PF01425"/>
    </source>
</evidence>
<gene>
    <name evidence="3" type="ORF">OM076_28905</name>
</gene>
<proteinExistence type="predicted"/>
<evidence type="ECO:0000313" key="4">
    <source>
        <dbReference type="Proteomes" id="UP001149140"/>
    </source>
</evidence>
<evidence type="ECO:0000313" key="3">
    <source>
        <dbReference type="EMBL" id="MDA0164325.1"/>
    </source>
</evidence>
<accession>A0A9X3S293</accession>
<dbReference type="InterPro" id="IPR036928">
    <property type="entry name" value="AS_sf"/>
</dbReference>
<dbReference type="AlphaFoldDB" id="A0A9X3S293"/>